<dbReference type="Proteomes" id="UP000182334">
    <property type="component" value="Chromosome V"/>
</dbReference>
<dbReference type="Pfam" id="PF01591">
    <property type="entry name" value="6PF2K"/>
    <property type="match status" value="1"/>
</dbReference>
<evidence type="ECO:0000313" key="6">
    <source>
        <dbReference type="Proteomes" id="UP000182334"/>
    </source>
</evidence>
<dbReference type="InterPro" id="IPR027417">
    <property type="entry name" value="P-loop_NTPase"/>
</dbReference>
<evidence type="ECO:0000256" key="2">
    <source>
        <dbReference type="ARBA" id="ARBA00022840"/>
    </source>
</evidence>
<evidence type="ECO:0000256" key="3">
    <source>
        <dbReference type="SAM" id="MobiDB-lite"/>
    </source>
</evidence>
<proteinExistence type="predicted"/>
<dbReference type="PIRSF" id="PIRSF000709">
    <property type="entry name" value="6PFK_2-Ptase"/>
    <property type="match status" value="1"/>
</dbReference>
<feature type="domain" description="6-phosphofructo-2-kinase" evidence="4">
    <location>
        <begin position="109"/>
        <end position="307"/>
    </location>
</feature>
<dbReference type="InterPro" id="IPR003094">
    <property type="entry name" value="6Pfruct_kin"/>
</dbReference>
<dbReference type="GO" id="GO:0005524">
    <property type="term" value="F:ATP binding"/>
    <property type="evidence" value="ECO:0007669"/>
    <property type="project" value="UniProtKB-KW"/>
</dbReference>
<dbReference type="PANTHER" id="PTHR10606">
    <property type="entry name" value="6-PHOSPHOFRUCTO-2-KINASE/FRUCTOSE-2,6-BISPHOSPHATASE"/>
    <property type="match status" value="1"/>
</dbReference>
<dbReference type="STRING" id="45354.A0A1L0DV57"/>
<gene>
    <name evidence="5" type="ORF">SAMEA4029010_CIC11G00000002951</name>
</gene>
<dbReference type="GO" id="GO:0006000">
    <property type="term" value="P:fructose metabolic process"/>
    <property type="evidence" value="ECO:0007669"/>
    <property type="project" value="InterPro"/>
</dbReference>
<keyword evidence="1" id="KW-0547">Nucleotide-binding</keyword>
<dbReference type="GO" id="GO:0005829">
    <property type="term" value="C:cytosol"/>
    <property type="evidence" value="ECO:0007669"/>
    <property type="project" value="TreeGrafter"/>
</dbReference>
<dbReference type="PANTHER" id="PTHR10606:SF32">
    <property type="entry name" value="6-PHOSPHOFRUCTO-2-KINASE 1"/>
    <property type="match status" value="1"/>
</dbReference>
<feature type="compositionally biased region" description="Polar residues" evidence="3">
    <location>
        <begin position="13"/>
        <end position="26"/>
    </location>
</feature>
<dbReference type="AlphaFoldDB" id="A0A1L0DV57"/>
<sequence length="349" mass="39224">MSFNMAMALKPSFSPSPMDNTNTNRPQHPPSSSPVSSTTSSTSTMSLSTNHHFPIHSMSSSLSSFNSTTSLDSLFLRFDLAPTSTLTPIATSPQQHMLKAKDVCDLLHKTFAAKTLVVLVGLPASGKSTVCKQLAQMLKSNDYKTLIYNAGNIRRMMKQTFSDADFFNPTNEQAKSQRELYATMSMENMLDDFRHNRITVGFLDATNTTRARRARMLEMAKASGINFANIIVLDISCTDDRLITYNIAGKASNVDYSGRDVAESIADFKQRTNHYFKIYEPVSEAELAKYEDVEYISIRNGGKEYTFSGSKAKNDVDMLFHNFASQYYNLHGEKYYDEVERFYLGVKKE</sequence>
<evidence type="ECO:0000313" key="5">
    <source>
        <dbReference type="EMBL" id="SGZ56222.1"/>
    </source>
</evidence>
<dbReference type="InterPro" id="IPR013079">
    <property type="entry name" value="6Phosfructo_kin"/>
</dbReference>
<dbReference type="SUPFAM" id="SSF52540">
    <property type="entry name" value="P-loop containing nucleoside triphosphate hydrolases"/>
    <property type="match status" value="1"/>
</dbReference>
<dbReference type="Gene3D" id="3.40.50.300">
    <property type="entry name" value="P-loop containing nucleotide triphosphate hydrolases"/>
    <property type="match status" value="1"/>
</dbReference>
<reference evidence="5 6" key="1">
    <citation type="submission" date="2016-10" db="EMBL/GenBank/DDBJ databases">
        <authorList>
            <person name="de Groot N.N."/>
        </authorList>
    </citation>
    <scope>NUCLEOTIDE SEQUENCE [LARGE SCALE GENOMIC DNA]</scope>
    <source>
        <strain evidence="5 6">CBS 141442</strain>
    </source>
</reference>
<protein>
    <submittedName>
        <fullName evidence="5">CIC11C00000002951</fullName>
    </submittedName>
</protein>
<organism evidence="5 6">
    <name type="scientific">Sungouiella intermedia</name>
    <dbReference type="NCBI Taxonomy" id="45354"/>
    <lineage>
        <taxon>Eukaryota</taxon>
        <taxon>Fungi</taxon>
        <taxon>Dikarya</taxon>
        <taxon>Ascomycota</taxon>
        <taxon>Saccharomycotina</taxon>
        <taxon>Pichiomycetes</taxon>
        <taxon>Metschnikowiaceae</taxon>
        <taxon>Sungouiella</taxon>
    </lineage>
</organism>
<evidence type="ECO:0000256" key="1">
    <source>
        <dbReference type="ARBA" id="ARBA00022741"/>
    </source>
</evidence>
<name>A0A1L0DV57_9ASCO</name>
<dbReference type="OrthoDB" id="267323at2759"/>
<dbReference type="EMBL" id="LT635760">
    <property type="protein sequence ID" value="SGZ56222.1"/>
    <property type="molecule type" value="Genomic_DNA"/>
</dbReference>
<feature type="compositionally biased region" description="Low complexity" evidence="3">
    <location>
        <begin position="33"/>
        <end position="46"/>
    </location>
</feature>
<dbReference type="GO" id="GO:0006003">
    <property type="term" value="P:fructose 2,6-bisphosphate metabolic process"/>
    <property type="evidence" value="ECO:0007669"/>
    <property type="project" value="InterPro"/>
</dbReference>
<keyword evidence="6" id="KW-1185">Reference proteome</keyword>
<keyword evidence="2" id="KW-0067">ATP-binding</keyword>
<evidence type="ECO:0000259" key="4">
    <source>
        <dbReference type="Pfam" id="PF01591"/>
    </source>
</evidence>
<feature type="region of interest" description="Disordered" evidence="3">
    <location>
        <begin position="1"/>
        <end position="46"/>
    </location>
</feature>
<dbReference type="GO" id="GO:0003873">
    <property type="term" value="F:6-phosphofructo-2-kinase activity"/>
    <property type="evidence" value="ECO:0007669"/>
    <property type="project" value="InterPro"/>
</dbReference>
<accession>A0A1L0DV57</accession>